<dbReference type="GO" id="GO:0042884">
    <property type="term" value="P:microcin transport"/>
    <property type="evidence" value="ECO:0007669"/>
    <property type="project" value="TreeGrafter"/>
</dbReference>
<dbReference type="Proteomes" id="UP000603545">
    <property type="component" value="Unassembled WGS sequence"/>
</dbReference>
<dbReference type="Pfam" id="PF00496">
    <property type="entry name" value="SBP_bac_5"/>
    <property type="match status" value="1"/>
</dbReference>
<comment type="caution">
    <text evidence="3">The sequence shown here is derived from an EMBL/GenBank/DDBJ whole genome shotgun (WGS) entry which is preliminary data.</text>
</comment>
<dbReference type="InterPro" id="IPR039424">
    <property type="entry name" value="SBP_5"/>
</dbReference>
<dbReference type="CDD" id="cd08497">
    <property type="entry name" value="MbnE-like"/>
    <property type="match status" value="1"/>
</dbReference>
<dbReference type="GO" id="GO:0043190">
    <property type="term" value="C:ATP-binding cassette (ABC) transporter complex"/>
    <property type="evidence" value="ECO:0007669"/>
    <property type="project" value="InterPro"/>
</dbReference>
<dbReference type="PANTHER" id="PTHR30290">
    <property type="entry name" value="PERIPLASMIC BINDING COMPONENT OF ABC TRANSPORTER"/>
    <property type="match status" value="1"/>
</dbReference>
<reference evidence="3 4" key="1">
    <citation type="submission" date="2020-08" db="EMBL/GenBank/DDBJ databases">
        <title>Bridging the membrane lipid divide: bacteria of the FCB group superphylum have the potential to synthesize archaeal ether lipids.</title>
        <authorList>
            <person name="Villanueva L."/>
            <person name="Von Meijenfeldt F.A.B."/>
            <person name="Westbye A.B."/>
            <person name="Yadav S."/>
            <person name="Hopmans E.C."/>
            <person name="Dutilh B.E."/>
            <person name="Sinninghe Damste J.S."/>
        </authorList>
    </citation>
    <scope>NUCLEOTIDE SEQUENCE [LARGE SCALE GENOMIC DNA]</scope>
    <source>
        <strain evidence="3">NIOZ-UU82</strain>
    </source>
</reference>
<evidence type="ECO:0000313" key="3">
    <source>
        <dbReference type="EMBL" id="MBC8198778.1"/>
    </source>
</evidence>
<dbReference type="GO" id="GO:1904680">
    <property type="term" value="F:peptide transmembrane transporter activity"/>
    <property type="evidence" value="ECO:0007669"/>
    <property type="project" value="TreeGrafter"/>
</dbReference>
<evidence type="ECO:0000259" key="2">
    <source>
        <dbReference type="Pfam" id="PF00496"/>
    </source>
</evidence>
<dbReference type="InterPro" id="IPR030678">
    <property type="entry name" value="Peptide/Ni-bd"/>
</dbReference>
<sequence length="584" mass="68059">MKKLIFILILFLAVPSIAGEPFPKKGWSDKLNPLASRYAVPGGEISIFAGQYPKSLNYYLDNNVLSAEIFGAMFESLLSINPVTLEYEPGLAENWLIADDKKSFTFYIDKRARWSDGAAITAHDVKWTYDAIMDPKNLTGPHKLDMERFQPPVVINKHTIRFTAKTVHWKNLGVAGGFHILCKHAYEDKNFNKLNFEFPVVSGRYKLGEINEGIYIALKRREDWWDISSKRSKGTGNFQSMKFKFFAERENAFEAFKKGMIDLFPIYTARIWVNETKGDNFLKNRITKQKIYNHHPIGFQGFAMNMRRPPFDDTRVRKAMALLLDRRKMNAALMYGQYFLHKSYFEDLYTKEHPCPNQSVEMDKENARNLLRQAGWEVNPKTGLLEKDGIVFAFKFLTRSASSEKFLAIYAEDLKDIGIELVIDKKDWAAWARDMDEYNFQMTWAAWGSGIFKDPESMWSSKEADRKAGNNITGFKNPLVDKLIEKQKSIFDITKRNEIYRQIDQIIYNAYPYVLLWNINYVRLLYWNKFGTPDTVLSKYGNESSAYWYWWMDEDSKADLQDAVKSKGFLPPKKSLVYFDEMFN</sequence>
<keyword evidence="1" id="KW-0732">Signal</keyword>
<gene>
    <name evidence="3" type="ORF">H8E80_01850</name>
</gene>
<dbReference type="GO" id="GO:0030288">
    <property type="term" value="C:outer membrane-bounded periplasmic space"/>
    <property type="evidence" value="ECO:0007669"/>
    <property type="project" value="TreeGrafter"/>
</dbReference>
<name>A0A8J6TB82_9BACT</name>
<dbReference type="EMBL" id="JACNLL010000024">
    <property type="protein sequence ID" value="MBC8198778.1"/>
    <property type="molecule type" value="Genomic_DNA"/>
</dbReference>
<dbReference type="GO" id="GO:0015833">
    <property type="term" value="P:peptide transport"/>
    <property type="evidence" value="ECO:0007669"/>
    <property type="project" value="TreeGrafter"/>
</dbReference>
<evidence type="ECO:0000256" key="1">
    <source>
        <dbReference type="ARBA" id="ARBA00022729"/>
    </source>
</evidence>
<dbReference type="Gene3D" id="3.40.190.10">
    <property type="entry name" value="Periplasmic binding protein-like II"/>
    <property type="match status" value="1"/>
</dbReference>
<organism evidence="3 4">
    <name type="scientific">Candidatus Desulfaltia bathyphila</name>
    <dbReference type="NCBI Taxonomy" id="2841697"/>
    <lineage>
        <taxon>Bacteria</taxon>
        <taxon>Pseudomonadati</taxon>
        <taxon>Thermodesulfobacteriota</taxon>
        <taxon>Desulfobacteria</taxon>
        <taxon>Desulfobacterales</taxon>
        <taxon>Desulfobacterales incertae sedis</taxon>
        <taxon>Candidatus Desulfaltia</taxon>
    </lineage>
</organism>
<accession>A0A8J6TB82</accession>
<dbReference type="InterPro" id="IPR000914">
    <property type="entry name" value="SBP_5_dom"/>
</dbReference>
<dbReference type="PIRSF" id="PIRSF002741">
    <property type="entry name" value="MppA"/>
    <property type="match status" value="1"/>
</dbReference>
<protein>
    <submittedName>
        <fullName evidence="3">ABC transporter substrate-binding protein</fullName>
    </submittedName>
</protein>
<proteinExistence type="predicted"/>
<dbReference type="Gene3D" id="3.10.105.10">
    <property type="entry name" value="Dipeptide-binding Protein, Domain 3"/>
    <property type="match status" value="1"/>
</dbReference>
<dbReference type="SUPFAM" id="SSF53850">
    <property type="entry name" value="Periplasmic binding protein-like II"/>
    <property type="match status" value="1"/>
</dbReference>
<feature type="domain" description="Solute-binding protein family 5" evidence="2">
    <location>
        <begin position="86"/>
        <end position="462"/>
    </location>
</feature>
<evidence type="ECO:0000313" key="4">
    <source>
        <dbReference type="Proteomes" id="UP000603545"/>
    </source>
</evidence>
<dbReference type="AlphaFoldDB" id="A0A8J6TB82"/>
<dbReference type="PANTHER" id="PTHR30290:SF64">
    <property type="entry name" value="ABC TRANSPORTER PERIPLASMIC BINDING PROTEIN"/>
    <property type="match status" value="1"/>
</dbReference>